<dbReference type="EMBL" id="KQ414657">
    <property type="protein sequence ID" value="KOC65706.1"/>
    <property type="molecule type" value="Genomic_DNA"/>
</dbReference>
<keyword evidence="3" id="KW-1185">Reference proteome</keyword>
<proteinExistence type="predicted"/>
<feature type="compositionally biased region" description="Basic and acidic residues" evidence="1">
    <location>
        <begin position="85"/>
        <end position="96"/>
    </location>
</feature>
<name>A0A0L7R4L9_9HYME</name>
<feature type="region of interest" description="Disordered" evidence="1">
    <location>
        <begin position="85"/>
        <end position="116"/>
    </location>
</feature>
<reference evidence="2 3" key="1">
    <citation type="submission" date="2015-07" db="EMBL/GenBank/DDBJ databases">
        <title>The genome of Habropoda laboriosa.</title>
        <authorList>
            <person name="Pan H."/>
            <person name="Kapheim K."/>
        </authorList>
    </citation>
    <scope>NUCLEOTIDE SEQUENCE [LARGE SCALE GENOMIC DNA]</scope>
    <source>
        <strain evidence="2">0110345459</strain>
    </source>
</reference>
<organism evidence="2 3">
    <name type="scientific">Habropoda laboriosa</name>
    <dbReference type="NCBI Taxonomy" id="597456"/>
    <lineage>
        <taxon>Eukaryota</taxon>
        <taxon>Metazoa</taxon>
        <taxon>Ecdysozoa</taxon>
        <taxon>Arthropoda</taxon>
        <taxon>Hexapoda</taxon>
        <taxon>Insecta</taxon>
        <taxon>Pterygota</taxon>
        <taxon>Neoptera</taxon>
        <taxon>Endopterygota</taxon>
        <taxon>Hymenoptera</taxon>
        <taxon>Apocrita</taxon>
        <taxon>Aculeata</taxon>
        <taxon>Apoidea</taxon>
        <taxon>Anthophila</taxon>
        <taxon>Apidae</taxon>
        <taxon>Habropoda</taxon>
    </lineage>
</organism>
<dbReference type="Proteomes" id="UP000053825">
    <property type="component" value="Unassembled WGS sequence"/>
</dbReference>
<evidence type="ECO:0000256" key="1">
    <source>
        <dbReference type="SAM" id="MobiDB-lite"/>
    </source>
</evidence>
<accession>A0A0L7R4L9</accession>
<sequence>MSDNSDKRSNDKKGPVKVILYELLQEIKEFSRSSVTVVARRKYTAYKFYDTACNVDSRVRVEFDPIAIDNHSAKILRWIREAGPAERKGNGNRRDVDETEATTIESRRAATKKSNSVETNKSFLRYYPGDNSRHGLHDLKERSGYTCIRLEEIWKGPREAKKELALVFCTWWIE</sequence>
<evidence type="ECO:0000313" key="2">
    <source>
        <dbReference type="EMBL" id="KOC65706.1"/>
    </source>
</evidence>
<protein>
    <submittedName>
        <fullName evidence="2">Uncharacterized protein</fullName>
    </submittedName>
</protein>
<dbReference type="AlphaFoldDB" id="A0A0L7R4L9"/>
<gene>
    <name evidence="2" type="ORF">WH47_10168</name>
</gene>
<evidence type="ECO:0000313" key="3">
    <source>
        <dbReference type="Proteomes" id="UP000053825"/>
    </source>
</evidence>